<comment type="subcellular location">
    <subcellularLocation>
        <location evidence="5">Cell inner membrane</location>
        <topology evidence="5">Multi-pass membrane protein</topology>
    </subcellularLocation>
</comment>
<evidence type="ECO:0000256" key="4">
    <source>
        <dbReference type="ARBA" id="ARBA00023136"/>
    </source>
</evidence>
<keyword evidence="2 5" id="KW-0812">Transmembrane</keyword>
<dbReference type="OrthoDB" id="9788219at2"/>
<keyword evidence="1 5" id="KW-1003">Cell membrane</keyword>
<comment type="similarity">
    <text evidence="5">Belongs to the YciB family.</text>
</comment>
<feature type="transmembrane region" description="Helical" evidence="5">
    <location>
        <begin position="123"/>
        <end position="141"/>
    </location>
</feature>
<dbReference type="Proteomes" id="UP000217005">
    <property type="component" value="Unassembled WGS sequence"/>
</dbReference>
<accession>A0A261SPA1</accession>
<reference evidence="6 9" key="1">
    <citation type="submission" date="2017-05" db="EMBL/GenBank/DDBJ databases">
        <title>Complete and WGS of Bordetella genogroups.</title>
        <authorList>
            <person name="Spilker T."/>
            <person name="LiPuma J."/>
        </authorList>
    </citation>
    <scope>NUCLEOTIDE SEQUENCE [LARGE SCALE GENOMIC DNA]</scope>
    <source>
        <strain evidence="6 9">AU17610</strain>
    </source>
</reference>
<gene>
    <name evidence="5" type="primary">yciB</name>
    <name evidence="7" type="ORF">CAL27_10350</name>
    <name evidence="6" type="ORF">CEG14_06675</name>
</gene>
<evidence type="ECO:0000256" key="2">
    <source>
        <dbReference type="ARBA" id="ARBA00022692"/>
    </source>
</evidence>
<keyword evidence="4 5" id="KW-0472">Membrane</keyword>
<comment type="caution">
    <text evidence="6">The sequence shown here is derived from an EMBL/GenBank/DDBJ whole genome shotgun (WGS) entry which is preliminary data.</text>
</comment>
<dbReference type="EMBL" id="NEVL01000002">
    <property type="protein sequence ID" value="OZI39206.1"/>
    <property type="molecule type" value="Genomic_DNA"/>
</dbReference>
<evidence type="ECO:0000313" key="8">
    <source>
        <dbReference type="Proteomes" id="UP000216354"/>
    </source>
</evidence>
<protein>
    <recommendedName>
        <fullName evidence="5">Inner membrane-spanning protein YciB</fullName>
    </recommendedName>
</protein>
<keyword evidence="8" id="KW-1185">Reference proteome</keyword>
<name>A0A261SPA1_9BORD</name>
<dbReference type="GO" id="GO:0005886">
    <property type="term" value="C:plasma membrane"/>
    <property type="evidence" value="ECO:0007669"/>
    <property type="project" value="UniProtKB-SubCell"/>
</dbReference>
<reference evidence="7 8" key="2">
    <citation type="submission" date="2017-05" db="EMBL/GenBank/DDBJ databases">
        <title>Complete and WGS of Bordetella genogroups.</title>
        <authorList>
            <person name="Spilker T."/>
            <person name="Lipuma J."/>
        </authorList>
    </citation>
    <scope>NUCLEOTIDE SEQUENCE [LARGE SCALE GENOMIC DNA]</scope>
    <source>
        <strain evidence="7 8">AU9795</strain>
    </source>
</reference>
<dbReference type="HAMAP" id="MF_00189">
    <property type="entry name" value="YciB"/>
    <property type="match status" value="1"/>
</dbReference>
<keyword evidence="5" id="KW-0997">Cell inner membrane</keyword>
<dbReference type="PANTHER" id="PTHR36917:SF1">
    <property type="entry name" value="INNER MEMBRANE-SPANNING PROTEIN YCIB"/>
    <property type="match status" value="1"/>
</dbReference>
<comment type="function">
    <text evidence="5">Plays a role in cell envelope biogenesis, maintenance of cell envelope integrity and membrane homeostasis.</text>
</comment>
<dbReference type="Proteomes" id="UP000216354">
    <property type="component" value="Unassembled WGS sequence"/>
</dbReference>
<evidence type="ECO:0000256" key="1">
    <source>
        <dbReference type="ARBA" id="ARBA00022475"/>
    </source>
</evidence>
<evidence type="ECO:0000313" key="9">
    <source>
        <dbReference type="Proteomes" id="UP000217005"/>
    </source>
</evidence>
<evidence type="ECO:0000313" key="7">
    <source>
        <dbReference type="EMBL" id="OZI65430.1"/>
    </source>
</evidence>
<feature type="transmembrane region" description="Helical" evidence="5">
    <location>
        <begin position="50"/>
        <end position="69"/>
    </location>
</feature>
<feature type="transmembrane region" description="Helical" evidence="5">
    <location>
        <begin position="153"/>
        <end position="173"/>
    </location>
</feature>
<keyword evidence="3 5" id="KW-1133">Transmembrane helix</keyword>
<evidence type="ECO:0000256" key="3">
    <source>
        <dbReference type="ARBA" id="ARBA00022989"/>
    </source>
</evidence>
<sequence length="192" mass="21778">MKKFLFDLFPLLLFFVAFKYADIYFATKVAIAASVLQIAWLKIRRKPVDAMNWVSLIVIVLFGGATIYLHSDTFIKWKPTVLYWLFGGALLFSRYVLGRNLIEKFMGSKITLTEPAVWNKLNLAWATFFVVAGALNLYVAFSGAFTEDQWVSFKAFGLLIMTFLFVIGQSFWLGKYIAPEAAEGDKPASTHD</sequence>
<feature type="transmembrane region" description="Helical" evidence="5">
    <location>
        <begin position="12"/>
        <end position="38"/>
    </location>
</feature>
<dbReference type="RefSeq" id="WP_094825578.1">
    <property type="nucleotide sequence ID" value="NZ_NEVL01000002.1"/>
</dbReference>
<dbReference type="AlphaFoldDB" id="A0A261SPA1"/>
<dbReference type="NCBIfam" id="TIGR00997">
    <property type="entry name" value="ispZ"/>
    <property type="match status" value="1"/>
</dbReference>
<dbReference type="Pfam" id="PF04279">
    <property type="entry name" value="IspA"/>
    <property type="match status" value="1"/>
</dbReference>
<dbReference type="InterPro" id="IPR006008">
    <property type="entry name" value="YciB"/>
</dbReference>
<proteinExistence type="inferred from homology"/>
<feature type="transmembrane region" description="Helical" evidence="5">
    <location>
        <begin position="81"/>
        <end position="102"/>
    </location>
</feature>
<evidence type="ECO:0000313" key="6">
    <source>
        <dbReference type="EMBL" id="OZI39206.1"/>
    </source>
</evidence>
<evidence type="ECO:0000256" key="5">
    <source>
        <dbReference type="HAMAP-Rule" id="MF_00189"/>
    </source>
</evidence>
<organism evidence="6 9">
    <name type="scientific">Bordetella genomosp. 1</name>
    <dbReference type="NCBI Taxonomy" id="1395607"/>
    <lineage>
        <taxon>Bacteria</taxon>
        <taxon>Pseudomonadati</taxon>
        <taxon>Pseudomonadota</taxon>
        <taxon>Betaproteobacteria</taxon>
        <taxon>Burkholderiales</taxon>
        <taxon>Alcaligenaceae</taxon>
        <taxon>Bordetella</taxon>
    </lineage>
</organism>
<dbReference type="PANTHER" id="PTHR36917">
    <property type="entry name" value="INTRACELLULAR SEPTATION PROTEIN A-RELATED"/>
    <property type="match status" value="1"/>
</dbReference>
<dbReference type="EMBL" id="NEVR01000002">
    <property type="protein sequence ID" value="OZI65430.1"/>
    <property type="molecule type" value="Genomic_DNA"/>
</dbReference>
<dbReference type="NCBIfam" id="NF001325">
    <property type="entry name" value="PRK00259.1-3"/>
    <property type="match status" value="1"/>
</dbReference>